<dbReference type="Gene3D" id="2.30.270.10">
    <property type="entry name" value="duf1285 protein"/>
    <property type="match status" value="1"/>
</dbReference>
<feature type="domain" description="DUF1285" evidence="1">
    <location>
        <begin position="17"/>
        <end position="90"/>
    </location>
</feature>
<dbReference type="Pfam" id="PF21028">
    <property type="entry name" value="DUF1285_C"/>
    <property type="match status" value="1"/>
</dbReference>
<evidence type="ECO:0000313" key="3">
    <source>
        <dbReference type="EMBL" id="QTH72692.1"/>
    </source>
</evidence>
<proteinExistence type="predicted"/>
<dbReference type="AlphaFoldDB" id="A0A975DJ51"/>
<dbReference type="InterPro" id="IPR023361">
    <property type="entry name" value="DUF1285_beta_roll_sf"/>
</dbReference>
<dbReference type="RefSeq" id="WP_208844316.1">
    <property type="nucleotide sequence ID" value="NZ_CP072133.1"/>
</dbReference>
<evidence type="ECO:0000259" key="2">
    <source>
        <dbReference type="Pfam" id="PF21028"/>
    </source>
</evidence>
<dbReference type="InterPro" id="IPR048341">
    <property type="entry name" value="DUF1285_N"/>
</dbReference>
<evidence type="ECO:0000259" key="1">
    <source>
        <dbReference type="Pfam" id="PF06938"/>
    </source>
</evidence>
<organism evidence="3 4">
    <name type="scientific">Pseudoalteromonas xiamenensis</name>
    <dbReference type="NCBI Taxonomy" id="882626"/>
    <lineage>
        <taxon>Bacteria</taxon>
        <taxon>Pseudomonadati</taxon>
        <taxon>Pseudomonadota</taxon>
        <taxon>Gammaproteobacteria</taxon>
        <taxon>Alteromonadales</taxon>
        <taxon>Pseudoalteromonadaceae</taxon>
        <taxon>Pseudoalteromonas</taxon>
    </lineage>
</organism>
<sequence>MQSLDALITQLVSVQGPQAHWQPTQCGTLPIKIDTEANWFHDGTRVTRQEMIKLWASVLRVEYENGESFVGASYHLTTPAEDVEIEVDDVPFIIQSWTIVSVEEGEVIVVTDNLHRQWPLCTHFPLINRAFREQHIPYMVLKGGLLARISRHVYYQWAERAIENEGLFWLVSGNDRFLLAD</sequence>
<dbReference type="EMBL" id="CP072133">
    <property type="protein sequence ID" value="QTH72692.1"/>
    <property type="molecule type" value="Genomic_DNA"/>
</dbReference>
<dbReference type="InterPro" id="IPR048342">
    <property type="entry name" value="DUF1285_C"/>
</dbReference>
<protein>
    <submittedName>
        <fullName evidence="3">DUF1285 domain-containing protein</fullName>
    </submittedName>
</protein>
<accession>A0A975DJ51</accession>
<feature type="domain" description="DUF1285" evidence="2">
    <location>
        <begin position="91"/>
        <end position="178"/>
    </location>
</feature>
<dbReference type="Pfam" id="PF06938">
    <property type="entry name" value="DUF1285_N"/>
    <property type="match status" value="1"/>
</dbReference>
<dbReference type="Gene3D" id="3.10.540.10">
    <property type="entry name" value="duf1285 like domain"/>
    <property type="match status" value="1"/>
</dbReference>
<dbReference type="KEGG" id="pxi:J5O05_07875"/>
<reference evidence="3" key="1">
    <citation type="submission" date="2021-03" db="EMBL/GenBank/DDBJ databases">
        <title>Complete Genome of Pseudoalteromonas xiamenensis STKMTI.2, a new potential marine bacterium producing anti-Vibrio compounds.</title>
        <authorList>
            <person name="Handayani D.P."/>
            <person name="Isnansetyo A."/>
            <person name="Istiqomah I."/>
            <person name="Jumina J."/>
        </authorList>
    </citation>
    <scope>NUCLEOTIDE SEQUENCE</scope>
    <source>
        <strain evidence="3">STKMTI.2</strain>
    </source>
</reference>
<name>A0A975DJ51_9GAMM</name>
<evidence type="ECO:0000313" key="4">
    <source>
        <dbReference type="Proteomes" id="UP000664904"/>
    </source>
</evidence>
<gene>
    <name evidence="3" type="ORF">J5O05_07875</name>
</gene>
<dbReference type="Proteomes" id="UP000664904">
    <property type="component" value="Chromosome"/>
</dbReference>
<keyword evidence="4" id="KW-1185">Reference proteome</keyword>